<dbReference type="KEGG" id="manr:MPAN_005170"/>
<evidence type="ECO:0000313" key="2">
    <source>
        <dbReference type="EMBL" id="BCR35624.1"/>
    </source>
</evidence>
<sequence length="287" mass="33056">MDLSIIEAFQSIRNPLLDWFFYISTNLGDQYAFIIVAVILYWTYDKKYAHKFALTFMISAMVNSGLKEIFKRPRPYTEDGIEPPFGYETTGYSFPSGHAQASGVLGYTAYDLYKKHKMNWLKWVGLFIIIVVPLSRVYLAQHYLSDVLVGVMLSVLISIGMFKLIDKMNDKEEIYTLFILPVLVILMIFVKNHDLYIAAGGFMGFAVGYFVEKRYIGYNVKNTNLNQVLKVIIGVIIALVIKEGFKLIFPEVLFFDFLRYLLIGGWAACGAPYMFKYVFKKNIQKEI</sequence>
<keyword evidence="3" id="KW-1185">Reference proteome</keyword>
<evidence type="ECO:0000259" key="1">
    <source>
        <dbReference type="SMART" id="SM00014"/>
    </source>
</evidence>
<dbReference type="AlphaFoldDB" id="A0A7U9XUL6"/>
<dbReference type="PANTHER" id="PTHR14969:SF13">
    <property type="entry name" value="AT30094P"/>
    <property type="match status" value="1"/>
</dbReference>
<dbReference type="Proteomes" id="UP000620133">
    <property type="component" value="Chromosome"/>
</dbReference>
<proteinExistence type="predicted"/>
<gene>
    <name evidence="2" type="ORF">MPAN_005170</name>
</gene>
<accession>A0A7U9XUL6</accession>
<dbReference type="SMART" id="SM00014">
    <property type="entry name" value="acidPPc"/>
    <property type="match status" value="1"/>
</dbReference>
<dbReference type="SUPFAM" id="SSF48317">
    <property type="entry name" value="Acid phosphatase/Vanadium-dependent haloperoxidase"/>
    <property type="match status" value="1"/>
</dbReference>
<dbReference type="Pfam" id="PF01569">
    <property type="entry name" value="PAP2"/>
    <property type="match status" value="1"/>
</dbReference>
<dbReference type="InterPro" id="IPR000326">
    <property type="entry name" value="PAP2/HPO"/>
</dbReference>
<dbReference type="RefSeq" id="WP_176238470.1">
    <property type="nucleotide sequence ID" value="NZ_AP024412.1"/>
</dbReference>
<dbReference type="PANTHER" id="PTHR14969">
    <property type="entry name" value="SPHINGOSINE-1-PHOSPHATE PHOSPHOHYDROLASE"/>
    <property type="match status" value="1"/>
</dbReference>
<dbReference type="Gene3D" id="1.20.144.10">
    <property type="entry name" value="Phosphatidic acid phosphatase type 2/haloperoxidase"/>
    <property type="match status" value="2"/>
</dbReference>
<dbReference type="EMBL" id="AP024412">
    <property type="protein sequence ID" value="BCR35624.1"/>
    <property type="molecule type" value="Genomic_DNA"/>
</dbReference>
<dbReference type="InterPro" id="IPR036938">
    <property type="entry name" value="PAP2/HPO_sf"/>
</dbReference>
<reference evidence="2" key="1">
    <citation type="submission" date="2021-01" db="EMBL/GenBank/DDBJ databases">
        <title>Draft genome sequence of Acholeplasmataceae bacterium strain Mahy22.</title>
        <authorList>
            <person name="Watanabe M."/>
            <person name="Kojima H."/>
            <person name="Fukui M."/>
        </authorList>
    </citation>
    <scope>NUCLEOTIDE SEQUENCE</scope>
    <source>
        <strain evidence="2">Mahy22</strain>
    </source>
</reference>
<organism evidence="2 3">
    <name type="scientific">Mariniplasma anaerobium</name>
    <dbReference type="NCBI Taxonomy" id="2735436"/>
    <lineage>
        <taxon>Bacteria</taxon>
        <taxon>Bacillati</taxon>
        <taxon>Mycoplasmatota</taxon>
        <taxon>Mollicutes</taxon>
        <taxon>Acholeplasmatales</taxon>
        <taxon>Acholeplasmataceae</taxon>
        <taxon>Mariniplasma</taxon>
    </lineage>
</organism>
<feature type="domain" description="Phosphatidic acid phosphatase type 2/haloperoxidase" evidence="1">
    <location>
        <begin position="49"/>
        <end position="162"/>
    </location>
</feature>
<dbReference type="CDD" id="cd03392">
    <property type="entry name" value="PAP2_like_2"/>
    <property type="match status" value="1"/>
</dbReference>
<protein>
    <submittedName>
        <fullName evidence="2">Membrane protein</fullName>
    </submittedName>
</protein>
<evidence type="ECO:0000313" key="3">
    <source>
        <dbReference type="Proteomes" id="UP000620133"/>
    </source>
</evidence>
<name>A0A7U9XUL6_9MOLU</name>